<name>A0ABR4YI05_9BACT</name>
<evidence type="ECO:0000313" key="2">
    <source>
        <dbReference type="Proteomes" id="UP000030889"/>
    </source>
</evidence>
<comment type="caution">
    <text evidence="1">The sequence shown here is derived from an EMBL/GenBank/DDBJ whole genome shotgun (WGS) entry which is preliminary data.</text>
</comment>
<proteinExistence type="predicted"/>
<accession>A0ABR4YI05</accession>
<gene>
    <name evidence="1" type="ORF">LG35_08050</name>
</gene>
<evidence type="ECO:0000313" key="1">
    <source>
        <dbReference type="EMBL" id="KHE41695.1"/>
    </source>
</evidence>
<keyword evidence="2" id="KW-1185">Reference proteome</keyword>
<sequence>MSQEPAASLQAGPVSVTLYPSDMSDSDIFDIFVSTEQRCGRGPGFRPTGAFGFSSNNFAIFANCLKPARETQ</sequence>
<reference evidence="1 2" key="1">
    <citation type="submission" date="2014-09" db="EMBL/GenBank/DDBJ databases">
        <title>Alistipes sp. 627, sp. nov., a novel member of the family Rikenellaceae isolated from human faeces.</title>
        <authorList>
            <person name="Shkoporov A.N."/>
            <person name="Chaplin A.V."/>
            <person name="Motuzova O.V."/>
            <person name="Kafarskaia L.I."/>
            <person name="Khokhlova E.V."/>
            <person name="Efimov B.A."/>
        </authorList>
    </citation>
    <scope>NUCLEOTIDE SEQUENCE [LARGE SCALE GENOMIC DNA]</scope>
    <source>
        <strain evidence="1 2">627</strain>
    </source>
</reference>
<protein>
    <submittedName>
        <fullName evidence="1">Uncharacterized protein</fullName>
    </submittedName>
</protein>
<dbReference type="Proteomes" id="UP000030889">
    <property type="component" value="Unassembled WGS sequence"/>
</dbReference>
<organism evidence="1 2">
    <name type="scientific">Alistipes inops</name>
    <dbReference type="NCBI Taxonomy" id="1501391"/>
    <lineage>
        <taxon>Bacteria</taxon>
        <taxon>Pseudomonadati</taxon>
        <taxon>Bacteroidota</taxon>
        <taxon>Bacteroidia</taxon>
        <taxon>Bacteroidales</taxon>
        <taxon>Rikenellaceae</taxon>
        <taxon>Alistipes</taxon>
    </lineage>
</organism>
<dbReference type="EMBL" id="JRGF01000009">
    <property type="protein sequence ID" value="KHE41695.1"/>
    <property type="molecule type" value="Genomic_DNA"/>
</dbReference>